<feature type="signal peptide" evidence="3">
    <location>
        <begin position="1"/>
        <end position="27"/>
    </location>
</feature>
<dbReference type="InterPro" id="IPR001220">
    <property type="entry name" value="Legume_lectin_dom"/>
</dbReference>
<evidence type="ECO:0000313" key="5">
    <source>
        <dbReference type="EMBL" id="KAG2573756.1"/>
    </source>
</evidence>
<dbReference type="GO" id="GO:0030246">
    <property type="term" value="F:carbohydrate binding"/>
    <property type="evidence" value="ECO:0007669"/>
    <property type="project" value="UniProtKB-KW"/>
</dbReference>
<keyword evidence="2" id="KW-0430">Lectin</keyword>
<evidence type="ECO:0000256" key="1">
    <source>
        <dbReference type="ARBA" id="ARBA00007606"/>
    </source>
</evidence>
<dbReference type="InterPro" id="IPR013320">
    <property type="entry name" value="ConA-like_dom_sf"/>
</dbReference>
<organism evidence="5 6">
    <name type="scientific">Panicum virgatum</name>
    <name type="common">Blackwell switchgrass</name>
    <dbReference type="NCBI Taxonomy" id="38727"/>
    <lineage>
        <taxon>Eukaryota</taxon>
        <taxon>Viridiplantae</taxon>
        <taxon>Streptophyta</taxon>
        <taxon>Embryophyta</taxon>
        <taxon>Tracheophyta</taxon>
        <taxon>Spermatophyta</taxon>
        <taxon>Magnoliopsida</taxon>
        <taxon>Liliopsida</taxon>
        <taxon>Poales</taxon>
        <taxon>Poaceae</taxon>
        <taxon>PACMAD clade</taxon>
        <taxon>Panicoideae</taxon>
        <taxon>Panicodae</taxon>
        <taxon>Paniceae</taxon>
        <taxon>Panicinae</taxon>
        <taxon>Panicum</taxon>
        <taxon>Panicum sect. Hiantes</taxon>
    </lineage>
</organism>
<feature type="chain" id="PRO_5035936695" description="Legume lectin domain-containing protein" evidence="3">
    <location>
        <begin position="28"/>
        <end position="318"/>
    </location>
</feature>
<dbReference type="SUPFAM" id="SSF49899">
    <property type="entry name" value="Concanavalin A-like lectins/glucanases"/>
    <property type="match status" value="1"/>
</dbReference>
<protein>
    <recommendedName>
        <fullName evidence="4">Legume lectin domain-containing protein</fullName>
    </recommendedName>
</protein>
<keyword evidence="6" id="KW-1185">Reference proteome</keyword>
<feature type="domain" description="Legume lectin" evidence="4">
    <location>
        <begin position="34"/>
        <end position="194"/>
    </location>
</feature>
<dbReference type="Gene3D" id="2.60.120.200">
    <property type="match status" value="1"/>
</dbReference>
<dbReference type="Proteomes" id="UP000823388">
    <property type="component" value="Chromosome 7K"/>
</dbReference>
<dbReference type="EMBL" id="CM029049">
    <property type="protein sequence ID" value="KAG2573756.1"/>
    <property type="molecule type" value="Genomic_DNA"/>
</dbReference>
<accession>A0A8T0QNZ8</accession>
<sequence>MHRRPCSLLHRLLLLLLLLLLAPLLLSVSAIGKHEFIYHGFSGNNLTMDGDASVFDGLLRLTSGKAHETGHAFYPYPLNFTDAAAIVPNNNSSSPVPSFSTTFVFAINSAYPDGLASDGLAFVLSYTTELYTTGSAGQFLGLLNQWNNGNSSNRLLAIELDTIQNTEFGDIDGNHIGIDVNSLRSNSSHTAGLGGLRQQAHHAKCQHSALQPILNQTHKVTAIGYIPSFLTSTHHHCVCWIFLGDWHSSQQALHPRLELQTQRRSHATQLLCPIFEPHHPGPCTATSTSVTQSQYYSNIMYSSLTSCRSRHSRLSSSC</sequence>
<evidence type="ECO:0000313" key="6">
    <source>
        <dbReference type="Proteomes" id="UP000823388"/>
    </source>
</evidence>
<name>A0A8T0QNZ8_PANVG</name>
<evidence type="ECO:0000256" key="3">
    <source>
        <dbReference type="SAM" id="SignalP"/>
    </source>
</evidence>
<proteinExistence type="inferred from homology"/>
<gene>
    <name evidence="5" type="ORF">PVAP13_7KG274710</name>
</gene>
<dbReference type="Pfam" id="PF00139">
    <property type="entry name" value="Lectin_legB"/>
    <property type="match status" value="1"/>
</dbReference>
<dbReference type="AlphaFoldDB" id="A0A8T0QNZ8"/>
<keyword evidence="3" id="KW-0732">Signal</keyword>
<dbReference type="CDD" id="cd06899">
    <property type="entry name" value="lectin_legume_LecRK_Arcelin_ConA"/>
    <property type="match status" value="1"/>
</dbReference>
<comment type="similarity">
    <text evidence="1">Belongs to the leguminous lectin family.</text>
</comment>
<comment type="caution">
    <text evidence="5">The sequence shown here is derived from an EMBL/GenBank/DDBJ whole genome shotgun (WGS) entry which is preliminary data.</text>
</comment>
<dbReference type="InterPro" id="IPR050258">
    <property type="entry name" value="Leguminous_Lectin"/>
</dbReference>
<reference evidence="5" key="1">
    <citation type="submission" date="2020-05" db="EMBL/GenBank/DDBJ databases">
        <title>WGS assembly of Panicum virgatum.</title>
        <authorList>
            <person name="Lovell J.T."/>
            <person name="Jenkins J."/>
            <person name="Shu S."/>
            <person name="Juenger T.E."/>
            <person name="Schmutz J."/>
        </authorList>
    </citation>
    <scope>NUCLEOTIDE SEQUENCE</scope>
    <source>
        <strain evidence="5">AP13</strain>
    </source>
</reference>
<dbReference type="PANTHER" id="PTHR32401:SF50">
    <property type="entry name" value="OS07G0133000 PROTEIN"/>
    <property type="match status" value="1"/>
</dbReference>
<evidence type="ECO:0000259" key="4">
    <source>
        <dbReference type="Pfam" id="PF00139"/>
    </source>
</evidence>
<evidence type="ECO:0000256" key="2">
    <source>
        <dbReference type="ARBA" id="ARBA00022734"/>
    </source>
</evidence>
<dbReference type="PANTHER" id="PTHR32401">
    <property type="entry name" value="CONCANAVALIN A-LIKE LECTIN FAMILY PROTEIN"/>
    <property type="match status" value="1"/>
</dbReference>